<keyword evidence="3" id="KW-1185">Reference proteome</keyword>
<dbReference type="GeneID" id="55475373"/>
<dbReference type="GO" id="GO:0003677">
    <property type="term" value="F:DNA binding"/>
    <property type="evidence" value="ECO:0007669"/>
    <property type="project" value="InterPro"/>
</dbReference>
<proteinExistence type="predicted"/>
<dbReference type="GO" id="GO:0006260">
    <property type="term" value="P:DNA replication"/>
    <property type="evidence" value="ECO:0007669"/>
    <property type="project" value="InterPro"/>
</dbReference>
<dbReference type="Pfam" id="PF01807">
    <property type="entry name" value="Zn_ribbon_DnaG"/>
    <property type="match status" value="1"/>
</dbReference>
<dbReference type="GO" id="GO:0003899">
    <property type="term" value="F:DNA-directed RNA polymerase activity"/>
    <property type="evidence" value="ECO:0007669"/>
    <property type="project" value="InterPro"/>
</dbReference>
<accession>U5MTX6</accession>
<dbReference type="SMART" id="SM00400">
    <property type="entry name" value="ZnF_CHCC"/>
    <property type="match status" value="1"/>
</dbReference>
<dbReference type="SUPFAM" id="SSF57783">
    <property type="entry name" value="Zinc beta-ribbon"/>
    <property type="match status" value="1"/>
</dbReference>
<dbReference type="Gene3D" id="3.90.580.10">
    <property type="entry name" value="Zinc finger, CHC2-type domain"/>
    <property type="match status" value="1"/>
</dbReference>
<dbReference type="eggNOG" id="COG0358">
    <property type="taxonomic scope" value="Bacteria"/>
</dbReference>
<feature type="domain" description="Zinc finger CHC2-type" evidence="1">
    <location>
        <begin position="30"/>
        <end position="84"/>
    </location>
</feature>
<evidence type="ECO:0000259" key="1">
    <source>
        <dbReference type="SMART" id="SM00400"/>
    </source>
</evidence>
<dbReference type="HOGENOM" id="CLU_333091_0_0_9"/>
<evidence type="ECO:0000313" key="3">
    <source>
        <dbReference type="Proteomes" id="UP000017118"/>
    </source>
</evidence>
<dbReference type="GO" id="GO:0008270">
    <property type="term" value="F:zinc ion binding"/>
    <property type="evidence" value="ECO:0007669"/>
    <property type="project" value="InterPro"/>
</dbReference>
<protein>
    <submittedName>
        <fullName evidence="2">DNA primase-like protein</fullName>
    </submittedName>
</protein>
<dbReference type="InterPro" id="IPR036977">
    <property type="entry name" value="DNA_primase_Znf_CHC2"/>
</dbReference>
<dbReference type="OrthoDB" id="9763644at2"/>
<dbReference type="EMBL" id="CP006721">
    <property type="protein sequence ID" value="AGX43973.1"/>
    <property type="molecule type" value="Genomic_DNA"/>
</dbReference>
<dbReference type="AlphaFoldDB" id="U5MTX6"/>
<name>U5MTX6_CLOSA</name>
<dbReference type="KEGG" id="csb:CLSA_c30060"/>
<dbReference type="Proteomes" id="UP000017118">
    <property type="component" value="Chromosome"/>
</dbReference>
<dbReference type="InterPro" id="IPR002694">
    <property type="entry name" value="Znf_CHC2"/>
</dbReference>
<sequence length="869" mass="100170">MKEIQDIDLRTLIEQETGQRFNKDNKINSPFTNEKTPSFAIYFDSNANKWKFKDFSNSGKNGDALDFIMEYKNFNYKEARQYLGLEVEKTEAEIFEDQIKKHIDIQLQDFKRGYKLLGLFTFVDENNKPIYCKAKFLKPDGKKETPYYSVRNGQVIDKRGHDEVPYNYYNLLKGIAENKTIVFLEGEKDVNTINNTLSKKNFVATSIKGFKDYDKIKSEFMKIAAIGDTGAAGQKYIDNIKFNFLKGASSFKIVNLPGIKSLGDNKDVTDWLEAGHTKYDLLNAFKRSLDLKNKFELQQDGQGVYQLKKSKDEEDNFIRNYLTDFNILEASKIDKLDEGIQCIKLKIKSCVDGKTMEKEGLSKIFDDVRAFRNYLGMDFSFTGKSINDLVELKRWINKYFAIDNEEIHIGSKILPIDDTDKFKLITSKGTIYQDKVDNSTVCEKSNIYIADTKPIEKQELQELMQHLFRFINYNQAISIIGSALSFLEISQNIALDSQLHHLFIIGESQTGKTTILEKVVMPLLNYPKCDKKTMSSTAHSIKEELAMGNYPIVYEEFKPSKMTDYKKDELSNIFRSAYDRDAISRGDKGFGVKDVKLTRPMIIAGEETIPNNEKAIITRSCIVYMGRNERTPETSQSVFWLQDHKEYLEKLGKSIVLEVLNLPVDEYKNLRISLRDKFTIKDRPLNTAINIACGIELLNKVLIKHGLQPLEDYYGAIEQNIFDEVLNGRDDTENTIEQMIILFNDILQDSNYIAAYKAVKTERGKTYIRSQMLVDTLFKYQRDYQSIDINMVKIKDFKKQAKKSGYIIKSNAKQFRDNNPNSISYGTNAWYDEYDTNKLVDLKVGEIVDCELMEEAVSMAEKNIFGVAK</sequence>
<dbReference type="RefSeq" id="WP_022747116.1">
    <property type="nucleotide sequence ID" value="NC_022571.1"/>
</dbReference>
<dbReference type="PATRIC" id="fig|1345695.10.peg.1109"/>
<evidence type="ECO:0000313" key="2">
    <source>
        <dbReference type="EMBL" id="AGX43973.1"/>
    </source>
</evidence>
<reference evidence="2 3" key="1">
    <citation type="journal article" date="2013" name="Genome Announc.">
        <title>Complete Genome Sequence of the Solvent Producer Clostridium saccharobutylicum NCP262 (DSM 13864).</title>
        <authorList>
            <person name="Poehlein A."/>
            <person name="Hartwich K."/>
            <person name="Krabben P."/>
            <person name="Ehrenreich A."/>
            <person name="Liebl W."/>
            <person name="Durre P."/>
            <person name="Gottschalk G."/>
            <person name="Daniel R."/>
        </authorList>
    </citation>
    <scope>NUCLEOTIDE SEQUENCE [LARGE SCALE GENOMIC DNA]</scope>
    <source>
        <strain evidence="2">DSM 13864</strain>
    </source>
</reference>
<gene>
    <name evidence="2" type="ORF">CLSA_c30060</name>
</gene>
<organism evidence="2 3">
    <name type="scientific">Clostridium saccharobutylicum DSM 13864</name>
    <dbReference type="NCBI Taxonomy" id="1345695"/>
    <lineage>
        <taxon>Bacteria</taxon>
        <taxon>Bacillati</taxon>
        <taxon>Bacillota</taxon>
        <taxon>Clostridia</taxon>
        <taxon>Eubacteriales</taxon>
        <taxon>Clostridiaceae</taxon>
        <taxon>Clostridium</taxon>
    </lineage>
</organism>